<evidence type="ECO:0000313" key="2">
    <source>
        <dbReference type="Proteomes" id="UP000240527"/>
    </source>
</evidence>
<evidence type="ECO:0000313" key="1">
    <source>
        <dbReference type="EMBL" id="AVQ01216.1"/>
    </source>
</evidence>
<organism evidence="1 2">
    <name type="scientific">Caulobacter segnis</name>
    <dbReference type="NCBI Taxonomy" id="88688"/>
    <lineage>
        <taxon>Bacteria</taxon>
        <taxon>Pseudomonadati</taxon>
        <taxon>Pseudomonadota</taxon>
        <taxon>Alphaproteobacteria</taxon>
        <taxon>Caulobacterales</taxon>
        <taxon>Caulobacteraceae</taxon>
        <taxon>Caulobacter</taxon>
    </lineage>
</organism>
<gene>
    <name evidence="1" type="ORF">B7G68_04675</name>
</gene>
<reference evidence="1 2" key="1">
    <citation type="journal article" date="2015" name="Biotechnol. Bioeng.">
        <title>Genome sequence and phenotypic characterization of Caulobacter segnis.</title>
        <authorList>
            <person name="Patel S."/>
            <person name="Fletcher B."/>
            <person name="Scott D.C."/>
            <person name="Ely B."/>
        </authorList>
    </citation>
    <scope>NUCLEOTIDE SEQUENCE [LARGE SCALE GENOMIC DNA]</scope>
    <source>
        <strain evidence="1 2">TK0059</strain>
    </source>
</reference>
<sequence length="166" mass="17866">MTARGFGPVALGILIGLVSLLVLTQLSQRADRTYDEATAIRVEGRRVLTLYDRTTPTSVLGSGWTAPVRGEGSWSTAPEAHLNPPTSSFDGEVLVSLTLASPPRQQPVTVRLGDAVLGAWTPSSHREETVTFVAPRSLRAHSYDLQLVLEAGDAPLRIVKVVTKVR</sequence>
<accession>A0ABM6TEV7</accession>
<name>A0ABM6TEV7_9CAUL</name>
<dbReference type="Proteomes" id="UP000240527">
    <property type="component" value="Chromosome"/>
</dbReference>
<proteinExistence type="predicted"/>
<protein>
    <submittedName>
        <fullName evidence="1">Uncharacterized protein</fullName>
    </submittedName>
</protein>
<keyword evidence="2" id="KW-1185">Reference proteome</keyword>
<dbReference type="EMBL" id="CP027850">
    <property type="protein sequence ID" value="AVQ01216.1"/>
    <property type="molecule type" value="Genomic_DNA"/>
</dbReference>